<accession>A0A537J2G6</accession>
<reference evidence="1 2" key="1">
    <citation type="journal article" date="2019" name="Nat. Microbiol.">
        <title>Mediterranean grassland soil C-N compound turnover is dependent on rainfall and depth, and is mediated by genomically divergent microorganisms.</title>
        <authorList>
            <person name="Diamond S."/>
            <person name="Andeer P.F."/>
            <person name="Li Z."/>
            <person name="Crits-Christoph A."/>
            <person name="Burstein D."/>
            <person name="Anantharaman K."/>
            <person name="Lane K.R."/>
            <person name="Thomas B.C."/>
            <person name="Pan C."/>
            <person name="Northen T.R."/>
            <person name="Banfield J.F."/>
        </authorList>
    </citation>
    <scope>NUCLEOTIDE SEQUENCE [LARGE SCALE GENOMIC DNA]</scope>
    <source>
        <strain evidence="1">NP_8</strain>
    </source>
</reference>
<proteinExistence type="predicted"/>
<gene>
    <name evidence="1" type="ORF">E6H05_00970</name>
</gene>
<comment type="caution">
    <text evidence="1">The sequence shown here is derived from an EMBL/GenBank/DDBJ whole genome shotgun (WGS) entry which is preliminary data.</text>
</comment>
<dbReference type="EMBL" id="VBAP01000005">
    <property type="protein sequence ID" value="TMI77236.1"/>
    <property type="molecule type" value="Genomic_DNA"/>
</dbReference>
<dbReference type="Proteomes" id="UP000318834">
    <property type="component" value="Unassembled WGS sequence"/>
</dbReference>
<evidence type="ECO:0000313" key="1">
    <source>
        <dbReference type="EMBL" id="TMI77236.1"/>
    </source>
</evidence>
<protein>
    <submittedName>
        <fullName evidence="1">Uncharacterized protein</fullName>
    </submittedName>
</protein>
<organism evidence="1 2">
    <name type="scientific">Candidatus Segetimicrobium genomatis</name>
    <dbReference type="NCBI Taxonomy" id="2569760"/>
    <lineage>
        <taxon>Bacteria</taxon>
        <taxon>Bacillati</taxon>
        <taxon>Candidatus Sysuimicrobiota</taxon>
        <taxon>Candidatus Sysuimicrobiia</taxon>
        <taxon>Candidatus Sysuimicrobiales</taxon>
        <taxon>Candidatus Segetimicrobiaceae</taxon>
        <taxon>Candidatus Segetimicrobium</taxon>
    </lineage>
</organism>
<name>A0A537J2G6_9BACT</name>
<evidence type="ECO:0000313" key="2">
    <source>
        <dbReference type="Proteomes" id="UP000318834"/>
    </source>
</evidence>
<sequence>MESKLLPGQNLIETGLRDLERGRESVPALLVSVGAPRLRRLGFRIPHAIVSPERRLYDFLARDDSDAAHSRYNALIRRLVSFERAAECAR</sequence>
<dbReference type="AlphaFoldDB" id="A0A537J2G6"/>